<evidence type="ECO:0000256" key="3">
    <source>
        <dbReference type="SAM" id="Phobius"/>
    </source>
</evidence>
<dbReference type="EMBL" id="CP144547">
    <property type="protein sequence ID" value="WVW85978.1"/>
    <property type="molecule type" value="Genomic_DNA"/>
</dbReference>
<keyword evidence="3" id="KW-1133">Transmembrane helix</keyword>
<protein>
    <recommendedName>
        <fullName evidence="4">Alpha/beta hydrolase fold-3 domain-containing protein</fullName>
    </recommendedName>
</protein>
<dbReference type="PANTHER" id="PTHR48081">
    <property type="entry name" value="AB HYDROLASE SUPERFAMILY PROTEIN C4A8.06C"/>
    <property type="match status" value="1"/>
</dbReference>
<gene>
    <name evidence="5" type="ORF">I302_108016</name>
</gene>
<name>A0AAJ8MBK0_9TREE</name>
<dbReference type="InterPro" id="IPR013094">
    <property type="entry name" value="AB_hydrolase_3"/>
</dbReference>
<dbReference type="KEGG" id="kbi:30212018"/>
<dbReference type="Pfam" id="PF07859">
    <property type="entry name" value="Abhydrolase_3"/>
    <property type="match status" value="1"/>
</dbReference>
<feature type="compositionally biased region" description="Polar residues" evidence="2">
    <location>
        <begin position="1"/>
        <end position="16"/>
    </location>
</feature>
<dbReference type="Proteomes" id="UP000092730">
    <property type="component" value="Chromosome 7"/>
</dbReference>
<reference evidence="5" key="1">
    <citation type="submission" date="2013-07" db="EMBL/GenBank/DDBJ databases">
        <authorList>
            <consortium name="The Broad Institute Genome Sequencing Platform"/>
            <person name="Cuomo C."/>
            <person name="Litvintseva A."/>
            <person name="Chen Y."/>
            <person name="Heitman J."/>
            <person name="Sun S."/>
            <person name="Springer D."/>
            <person name="Dromer F."/>
            <person name="Young S.K."/>
            <person name="Zeng Q."/>
            <person name="Gargeya S."/>
            <person name="Fitzgerald M."/>
            <person name="Abouelleil A."/>
            <person name="Alvarado L."/>
            <person name="Berlin A.M."/>
            <person name="Chapman S.B."/>
            <person name="Dewar J."/>
            <person name="Goldberg J."/>
            <person name="Griggs A."/>
            <person name="Gujja S."/>
            <person name="Hansen M."/>
            <person name="Howarth C."/>
            <person name="Imamovic A."/>
            <person name="Larimer J."/>
            <person name="McCowan C."/>
            <person name="Murphy C."/>
            <person name="Pearson M."/>
            <person name="Priest M."/>
            <person name="Roberts A."/>
            <person name="Saif S."/>
            <person name="Shea T."/>
            <person name="Sykes S."/>
            <person name="Wortman J."/>
            <person name="Nusbaum C."/>
            <person name="Birren B."/>
        </authorList>
    </citation>
    <scope>NUCLEOTIDE SEQUENCE</scope>
    <source>
        <strain evidence="5">CBS 10118</strain>
    </source>
</reference>
<feature type="region of interest" description="Disordered" evidence="2">
    <location>
        <begin position="1"/>
        <end position="22"/>
    </location>
</feature>
<dbReference type="SUPFAM" id="SSF53474">
    <property type="entry name" value="alpha/beta-Hydrolases"/>
    <property type="match status" value="1"/>
</dbReference>
<sequence>MSTHKTPPSKYISPQPNRKAPNAPSSLTYTLITSLAYLLYLSLLIPYISYHTFLHLLTPRPFPTWTLSRRISTRLNKLWVTLIGYWIPPSPGWDEWNVTSSPGQGYLDSIARGEVRMGVARLQPVDEKYIMGIADVRAVTAEVRAGFWIDPTMEEGEVDRRAEVGERVLLHIHGGSYIRGHPLWTPFPMNISRSTSLRCLSINYRKTLSPQSAFPAPLLDVLSAYIYLTRQLNFPPKKIIILAESAGAHLALLLSQYLRDLDLPQMGYMVLSSPWADFTLSYPSYRSNAGYCQLSPIRLGRAVMSATRYYTREFVESGYASPAKMPLGGWRYLSDDGEEGGTKVYMHYGGRELFRDEIEALGRGMKRDGVDVRMRLDPDGLHTSGMNGEAGEMFKKDVLEVLDIS</sequence>
<dbReference type="RefSeq" id="XP_019044335.2">
    <property type="nucleotide sequence ID" value="XM_019194212.2"/>
</dbReference>
<dbReference type="GeneID" id="30212018"/>
<keyword evidence="3" id="KW-0472">Membrane</keyword>
<dbReference type="GO" id="GO:0016787">
    <property type="term" value="F:hydrolase activity"/>
    <property type="evidence" value="ECO:0007669"/>
    <property type="project" value="UniProtKB-KW"/>
</dbReference>
<accession>A0AAJ8MBK0</accession>
<keyword evidence="6" id="KW-1185">Reference proteome</keyword>
<organism evidence="5 6">
    <name type="scientific">Kwoniella bestiolae CBS 10118</name>
    <dbReference type="NCBI Taxonomy" id="1296100"/>
    <lineage>
        <taxon>Eukaryota</taxon>
        <taxon>Fungi</taxon>
        <taxon>Dikarya</taxon>
        <taxon>Basidiomycota</taxon>
        <taxon>Agaricomycotina</taxon>
        <taxon>Tremellomycetes</taxon>
        <taxon>Tremellales</taxon>
        <taxon>Cryptococcaceae</taxon>
        <taxon>Kwoniella</taxon>
    </lineage>
</organism>
<feature type="transmembrane region" description="Helical" evidence="3">
    <location>
        <begin position="27"/>
        <end position="50"/>
    </location>
</feature>
<reference evidence="5" key="2">
    <citation type="submission" date="2024-02" db="EMBL/GenBank/DDBJ databases">
        <title>Comparative genomics of Cryptococcus and Kwoniella reveals pathogenesis evolution and contrasting modes of karyotype evolution via chromosome fusion or intercentromeric recombination.</title>
        <authorList>
            <person name="Coelho M.A."/>
            <person name="David-Palma M."/>
            <person name="Shea T."/>
            <person name="Bowers K."/>
            <person name="McGinley-Smith S."/>
            <person name="Mohammad A.W."/>
            <person name="Gnirke A."/>
            <person name="Yurkov A.M."/>
            <person name="Nowrousian M."/>
            <person name="Sun S."/>
            <person name="Cuomo C.A."/>
            <person name="Heitman J."/>
        </authorList>
    </citation>
    <scope>NUCLEOTIDE SEQUENCE</scope>
    <source>
        <strain evidence="5">CBS 10118</strain>
    </source>
</reference>
<evidence type="ECO:0000256" key="2">
    <source>
        <dbReference type="SAM" id="MobiDB-lite"/>
    </source>
</evidence>
<dbReference type="InterPro" id="IPR050300">
    <property type="entry name" value="GDXG_lipolytic_enzyme"/>
</dbReference>
<evidence type="ECO:0000256" key="1">
    <source>
        <dbReference type="ARBA" id="ARBA00022801"/>
    </source>
</evidence>
<dbReference type="AlphaFoldDB" id="A0AAJ8MBK0"/>
<keyword evidence="1" id="KW-0378">Hydrolase</keyword>
<keyword evidence="3" id="KW-0812">Transmembrane</keyword>
<dbReference type="PANTHER" id="PTHR48081:SF31">
    <property type="entry name" value="STERYL ACETYL HYDROLASE MUG81-RELATED"/>
    <property type="match status" value="1"/>
</dbReference>
<proteinExistence type="predicted"/>
<dbReference type="Gene3D" id="3.40.50.1820">
    <property type="entry name" value="alpha/beta hydrolase"/>
    <property type="match status" value="1"/>
</dbReference>
<dbReference type="InterPro" id="IPR029058">
    <property type="entry name" value="AB_hydrolase_fold"/>
</dbReference>
<evidence type="ECO:0000313" key="5">
    <source>
        <dbReference type="EMBL" id="WVW85978.1"/>
    </source>
</evidence>
<evidence type="ECO:0000313" key="6">
    <source>
        <dbReference type="Proteomes" id="UP000092730"/>
    </source>
</evidence>
<feature type="domain" description="Alpha/beta hydrolase fold-3" evidence="4">
    <location>
        <begin position="169"/>
        <end position="382"/>
    </location>
</feature>
<evidence type="ECO:0000259" key="4">
    <source>
        <dbReference type="Pfam" id="PF07859"/>
    </source>
</evidence>